<accession>A0A0N9HYV9</accession>
<feature type="compositionally biased region" description="Low complexity" evidence="1">
    <location>
        <begin position="306"/>
        <end position="318"/>
    </location>
</feature>
<protein>
    <recommendedName>
        <fullName evidence="5">Right handed beta helix domain-containing protein</fullName>
    </recommendedName>
</protein>
<reference evidence="3 4" key="1">
    <citation type="submission" date="2015-07" db="EMBL/GenBank/DDBJ databases">
        <title>Genome sequencing of Kibdelosporangium phytohabitans.</title>
        <authorList>
            <person name="Qin S."/>
            <person name="Xing K."/>
        </authorList>
    </citation>
    <scope>NUCLEOTIDE SEQUENCE [LARGE SCALE GENOMIC DNA]</scope>
    <source>
        <strain evidence="3 4">KLBMP1111</strain>
    </source>
</reference>
<evidence type="ECO:0000313" key="3">
    <source>
        <dbReference type="EMBL" id="ALG07353.1"/>
    </source>
</evidence>
<dbReference type="AlphaFoldDB" id="A0A0N9HYV9"/>
<feature type="signal peptide" evidence="2">
    <location>
        <begin position="1"/>
        <end position="21"/>
    </location>
</feature>
<feature type="compositionally biased region" description="Polar residues" evidence="1">
    <location>
        <begin position="263"/>
        <end position="277"/>
    </location>
</feature>
<feature type="chain" id="PRO_5039308061" description="Right handed beta helix domain-containing protein" evidence="2">
    <location>
        <begin position="22"/>
        <end position="318"/>
    </location>
</feature>
<dbReference type="KEGG" id="kphy:AOZ06_10825"/>
<evidence type="ECO:0000256" key="2">
    <source>
        <dbReference type="SAM" id="SignalP"/>
    </source>
</evidence>
<name>A0A0N9HYV9_9PSEU</name>
<feature type="compositionally biased region" description="Basic and acidic residues" evidence="1">
    <location>
        <begin position="292"/>
        <end position="303"/>
    </location>
</feature>
<evidence type="ECO:0008006" key="5">
    <source>
        <dbReference type="Google" id="ProtNLM"/>
    </source>
</evidence>
<proteinExistence type="predicted"/>
<organism evidence="3 4">
    <name type="scientific">Kibdelosporangium phytohabitans</name>
    <dbReference type="NCBI Taxonomy" id="860235"/>
    <lineage>
        <taxon>Bacteria</taxon>
        <taxon>Bacillati</taxon>
        <taxon>Actinomycetota</taxon>
        <taxon>Actinomycetes</taxon>
        <taxon>Pseudonocardiales</taxon>
        <taxon>Pseudonocardiaceae</taxon>
        <taxon>Kibdelosporangium</taxon>
    </lineage>
</organism>
<sequence length="318" mass="31785">MRVRSVLAVAAVVASASTAVAFPANAGLTTYCEGEAGAVSVPGDLRVGATKSCVLTDVTVTGSVTVEAGASLVVTGGTFNGNVTVLDDGFFDAQATTLKGSLTSTDGFGFYLAGGAKVGAVKVSSDKFPDRGTYAYLNGATVDGDLTAGVGEVYAEAVNFNGNVSGTNVAYVDLVSSVVAKDITVTGAKLGAVACASEFYGNASYTNNSKAVQIGSNGPVVGCEQASYWAGNLTVSGNKADVHVSNNIVRGNLSGVDNDPAPTGSNNRVRGTVSGQFENLAPEAARRGAATVHERSADVDSRRGVAKAAAHAAGPADL</sequence>
<dbReference type="Proteomes" id="UP000063699">
    <property type="component" value="Chromosome"/>
</dbReference>
<dbReference type="STRING" id="860235.AOZ06_10825"/>
<dbReference type="EMBL" id="CP012752">
    <property type="protein sequence ID" value="ALG07353.1"/>
    <property type="molecule type" value="Genomic_DNA"/>
</dbReference>
<evidence type="ECO:0000256" key="1">
    <source>
        <dbReference type="SAM" id="MobiDB-lite"/>
    </source>
</evidence>
<gene>
    <name evidence="3" type="ORF">AOZ06_10825</name>
</gene>
<feature type="region of interest" description="Disordered" evidence="1">
    <location>
        <begin position="253"/>
        <end position="318"/>
    </location>
</feature>
<keyword evidence="4" id="KW-1185">Reference proteome</keyword>
<keyword evidence="2" id="KW-0732">Signal</keyword>
<evidence type="ECO:0000313" key="4">
    <source>
        <dbReference type="Proteomes" id="UP000063699"/>
    </source>
</evidence>